<protein>
    <submittedName>
        <fullName evidence="1">Uncharacterized protein</fullName>
    </submittedName>
</protein>
<comment type="caution">
    <text evidence="1">The sequence shown here is derived from an EMBL/GenBank/DDBJ whole genome shotgun (WGS) entry which is preliminary data.</text>
</comment>
<dbReference type="AlphaFoldDB" id="A0A2P6M981"/>
<proteinExistence type="predicted"/>
<dbReference type="EMBL" id="PVLF01000007">
    <property type="protein sequence ID" value="PRH82556.1"/>
    <property type="molecule type" value="Genomic_DNA"/>
</dbReference>
<keyword evidence="2" id="KW-1185">Reference proteome</keyword>
<evidence type="ECO:0000313" key="1">
    <source>
        <dbReference type="EMBL" id="PRH82556.1"/>
    </source>
</evidence>
<reference evidence="1 2" key="1">
    <citation type="submission" date="2018-03" db="EMBL/GenBank/DDBJ databases">
        <title>Arenimonas caeni sp. nov., isolated from activated sludge.</title>
        <authorList>
            <person name="Liu H."/>
        </authorList>
    </citation>
    <scope>NUCLEOTIDE SEQUENCE [LARGE SCALE GENOMIC DNA]</scope>
    <source>
        <strain evidence="2">z29</strain>
    </source>
</reference>
<organism evidence="1 2">
    <name type="scientific">Arenimonas caeni</name>
    <dbReference type="NCBI Taxonomy" id="2058085"/>
    <lineage>
        <taxon>Bacteria</taxon>
        <taxon>Pseudomonadati</taxon>
        <taxon>Pseudomonadota</taxon>
        <taxon>Gammaproteobacteria</taxon>
        <taxon>Lysobacterales</taxon>
        <taxon>Lysobacteraceae</taxon>
        <taxon>Arenimonas</taxon>
    </lineage>
</organism>
<name>A0A2P6M981_9GAMM</name>
<accession>A0A2P6M981</accession>
<gene>
    <name evidence="1" type="ORF">C6N40_07145</name>
</gene>
<evidence type="ECO:0000313" key="2">
    <source>
        <dbReference type="Proteomes" id="UP000241736"/>
    </source>
</evidence>
<sequence length="421" mass="46397">MVLAVPTFGLSLVAWAVVALMRAKGKRARRDNATAKLEPVFAGEFADLVLSLDVPLREGQELTEAEAHQCGRHIMKYLANNPSEEAVFKRGVNKWKIGSAVGDWSPALAASSEAANGGWGDVHAVSFRAIEALMTNNTLGCFSKVDLPEVTRRVDTADFGSSPSVLLHADTKRASARISQDELDIEIAIVKFIRSGEDYRLLFGIPFYKIEAFARLRGGRVSFQFAGIDALVLNEAYRVDFSGAANGRVGIRAKAIPSAPDMHVVAFGRSYLVDKPYLESIRELRHGDRDGAPNYDGDADPAAFFKKMQDTGGDRFAFYITETLTRKHNAAWPGWADYAPELATFREEAQANARKLGVDDDFAGLLLRDDATLNYVLNYVYSAEAAGHDVEFQSSVASCVIKSIWDNRDLRESLEKKWSNF</sequence>
<dbReference type="Proteomes" id="UP000241736">
    <property type="component" value="Unassembled WGS sequence"/>
</dbReference>